<evidence type="ECO:0000256" key="5">
    <source>
        <dbReference type="HAMAP-Rule" id="MF_01595"/>
    </source>
</evidence>
<dbReference type="HAMAP" id="MF_01595">
    <property type="entry name" value="PNPase"/>
    <property type="match status" value="1"/>
</dbReference>
<dbReference type="Pfam" id="PF00575">
    <property type="entry name" value="S1"/>
    <property type="match status" value="1"/>
</dbReference>
<dbReference type="GO" id="GO:0006402">
    <property type="term" value="P:mRNA catabolic process"/>
    <property type="evidence" value="ECO:0007669"/>
    <property type="project" value="UniProtKB-UniRule"/>
</dbReference>
<dbReference type="InterPro" id="IPR004088">
    <property type="entry name" value="KH_dom_type_1"/>
</dbReference>
<dbReference type="SUPFAM" id="SSF55666">
    <property type="entry name" value="Ribonuclease PH domain 2-like"/>
    <property type="match status" value="2"/>
</dbReference>
<dbReference type="CDD" id="cd02393">
    <property type="entry name" value="KH-I_PNPase"/>
    <property type="match status" value="1"/>
</dbReference>
<proteinExistence type="inferred from homology"/>
<feature type="binding site" evidence="5">
    <location>
        <position position="494"/>
    </location>
    <ligand>
        <name>Mg(2+)</name>
        <dbReference type="ChEBI" id="CHEBI:18420"/>
    </ligand>
</feature>
<evidence type="ECO:0000256" key="4">
    <source>
        <dbReference type="ARBA" id="ARBA00022884"/>
    </source>
</evidence>
<evidence type="ECO:0000256" key="2">
    <source>
        <dbReference type="ARBA" id="ARBA00022679"/>
    </source>
</evidence>
<dbReference type="SMART" id="SM00316">
    <property type="entry name" value="S1"/>
    <property type="match status" value="1"/>
</dbReference>
<dbReference type="EC" id="2.7.7.8" evidence="5"/>
<keyword evidence="3 5" id="KW-0548">Nucleotidyltransferase</keyword>
<accession>A0A1F5Z4L0</accession>
<dbReference type="InterPro" id="IPR036345">
    <property type="entry name" value="ExoRNase_PH_dom2_sf"/>
</dbReference>
<dbReference type="InterPro" id="IPR036456">
    <property type="entry name" value="PNPase_PH_RNA-bd_sf"/>
</dbReference>
<feature type="domain" description="S1 motif" evidence="7">
    <location>
        <begin position="628"/>
        <end position="696"/>
    </location>
</feature>
<evidence type="ECO:0000256" key="1">
    <source>
        <dbReference type="ARBA" id="ARBA00007404"/>
    </source>
</evidence>
<comment type="similarity">
    <text evidence="1 5">Belongs to the polyribonucleotide nucleotidyltransferase family.</text>
</comment>
<dbReference type="NCBIfam" id="NF008805">
    <property type="entry name" value="PRK11824.1"/>
    <property type="match status" value="1"/>
</dbReference>
<dbReference type="Gene3D" id="3.30.230.70">
    <property type="entry name" value="GHMP Kinase, N-terminal domain"/>
    <property type="match status" value="2"/>
</dbReference>
<feature type="binding site" evidence="5">
    <location>
        <position position="488"/>
    </location>
    <ligand>
        <name>Mg(2+)</name>
        <dbReference type="ChEBI" id="CHEBI:18420"/>
    </ligand>
</feature>
<dbReference type="Pfam" id="PF00013">
    <property type="entry name" value="KH_1"/>
    <property type="match status" value="1"/>
</dbReference>
<dbReference type="GO" id="GO:0004654">
    <property type="term" value="F:polyribonucleotide nucleotidyltransferase activity"/>
    <property type="evidence" value="ECO:0007669"/>
    <property type="project" value="UniProtKB-UniRule"/>
</dbReference>
<dbReference type="InterPro" id="IPR004087">
    <property type="entry name" value="KH_dom"/>
</dbReference>
<keyword evidence="5" id="KW-0479">Metal-binding</keyword>
<evidence type="ECO:0000256" key="3">
    <source>
        <dbReference type="ARBA" id="ARBA00022695"/>
    </source>
</evidence>
<keyword evidence="4 5" id="KW-0694">RNA-binding</keyword>
<protein>
    <recommendedName>
        <fullName evidence="5">Polyribonucleotide nucleotidyltransferase</fullName>
        <ecNumber evidence="5">2.7.7.8</ecNumber>
    </recommendedName>
    <alternativeName>
        <fullName evidence="5">Polynucleotide phosphorylase</fullName>
        <shortName evidence="5">PNPase</shortName>
    </alternativeName>
</protein>
<dbReference type="STRING" id="1798377.A2872_03530"/>
<dbReference type="PANTHER" id="PTHR11252:SF0">
    <property type="entry name" value="POLYRIBONUCLEOTIDE NUCLEOTIDYLTRANSFERASE 1, MITOCHONDRIAL"/>
    <property type="match status" value="1"/>
</dbReference>
<evidence type="ECO:0000313" key="8">
    <source>
        <dbReference type="EMBL" id="OGG07366.1"/>
    </source>
</evidence>
<evidence type="ECO:0000313" key="9">
    <source>
        <dbReference type="Proteomes" id="UP000178681"/>
    </source>
</evidence>
<dbReference type="SUPFAM" id="SSF50249">
    <property type="entry name" value="Nucleic acid-binding proteins"/>
    <property type="match status" value="1"/>
</dbReference>
<name>A0A1F5Z4L0_9BACT</name>
<dbReference type="InterPro" id="IPR012162">
    <property type="entry name" value="PNPase"/>
</dbReference>
<dbReference type="Pfam" id="PF01138">
    <property type="entry name" value="RNase_PH"/>
    <property type="match status" value="2"/>
</dbReference>
<dbReference type="GO" id="GO:0006396">
    <property type="term" value="P:RNA processing"/>
    <property type="evidence" value="ECO:0007669"/>
    <property type="project" value="InterPro"/>
</dbReference>
<keyword evidence="5" id="KW-0460">Magnesium</keyword>
<dbReference type="SMART" id="SM00322">
    <property type="entry name" value="KH"/>
    <property type="match status" value="1"/>
</dbReference>
<dbReference type="Proteomes" id="UP000178681">
    <property type="component" value="Unassembled WGS sequence"/>
</dbReference>
<keyword evidence="2 5" id="KW-0808">Transferase</keyword>
<dbReference type="SUPFAM" id="SSF54791">
    <property type="entry name" value="Eukaryotic type KH-domain (KH-domain type I)"/>
    <property type="match status" value="1"/>
</dbReference>
<comment type="catalytic activity">
    <reaction evidence="5">
        <text>RNA(n+1) + phosphate = RNA(n) + a ribonucleoside 5'-diphosphate</text>
        <dbReference type="Rhea" id="RHEA:22096"/>
        <dbReference type="Rhea" id="RHEA-COMP:14527"/>
        <dbReference type="Rhea" id="RHEA-COMP:17342"/>
        <dbReference type="ChEBI" id="CHEBI:43474"/>
        <dbReference type="ChEBI" id="CHEBI:57930"/>
        <dbReference type="ChEBI" id="CHEBI:140395"/>
        <dbReference type="EC" id="2.7.7.8"/>
    </reaction>
</comment>
<dbReference type="PIRSF" id="PIRSF005499">
    <property type="entry name" value="PNPase"/>
    <property type="match status" value="1"/>
</dbReference>
<feature type="compositionally biased region" description="Gly residues" evidence="6">
    <location>
        <begin position="712"/>
        <end position="738"/>
    </location>
</feature>
<dbReference type="SUPFAM" id="SSF54211">
    <property type="entry name" value="Ribosomal protein S5 domain 2-like"/>
    <property type="match status" value="2"/>
</dbReference>
<dbReference type="PROSITE" id="PS50084">
    <property type="entry name" value="KH_TYPE_1"/>
    <property type="match status" value="1"/>
</dbReference>
<dbReference type="FunFam" id="3.30.230.70:FF:000001">
    <property type="entry name" value="Polyribonucleotide nucleotidyltransferase"/>
    <property type="match status" value="1"/>
</dbReference>
<dbReference type="FunFam" id="3.30.1370.10:FF:000001">
    <property type="entry name" value="Polyribonucleotide nucleotidyltransferase"/>
    <property type="match status" value="1"/>
</dbReference>
<dbReference type="GO" id="GO:0000175">
    <property type="term" value="F:3'-5'-RNA exonuclease activity"/>
    <property type="evidence" value="ECO:0007669"/>
    <property type="project" value="TreeGrafter"/>
</dbReference>
<comment type="subcellular location">
    <subcellularLocation>
        <location evidence="5">Cytoplasm</location>
    </subcellularLocation>
</comment>
<dbReference type="Gene3D" id="2.40.50.140">
    <property type="entry name" value="Nucleic acid-binding proteins"/>
    <property type="match status" value="1"/>
</dbReference>
<comment type="function">
    <text evidence="5">Involved in mRNA degradation. Catalyzes the phosphorolysis of single-stranded polyribonucleotides processively in the 3'- to 5'-direction.</text>
</comment>
<dbReference type="NCBIfam" id="TIGR03591">
    <property type="entry name" value="polynuc_phos"/>
    <property type="match status" value="1"/>
</dbReference>
<dbReference type="InterPro" id="IPR003029">
    <property type="entry name" value="S1_domain"/>
</dbReference>
<reference evidence="8 9" key="1">
    <citation type="journal article" date="2016" name="Nat. Commun.">
        <title>Thousands of microbial genomes shed light on interconnected biogeochemical processes in an aquifer system.</title>
        <authorList>
            <person name="Anantharaman K."/>
            <person name="Brown C.T."/>
            <person name="Hug L.A."/>
            <person name="Sharon I."/>
            <person name="Castelle C.J."/>
            <person name="Probst A.J."/>
            <person name="Thomas B.C."/>
            <person name="Singh A."/>
            <person name="Wilkins M.J."/>
            <person name="Karaoz U."/>
            <person name="Brodie E.L."/>
            <person name="Williams K.H."/>
            <person name="Hubbard S.S."/>
            <person name="Banfield J.F."/>
        </authorList>
    </citation>
    <scope>NUCLEOTIDE SEQUENCE [LARGE SCALE GENOMIC DNA]</scope>
</reference>
<dbReference type="InterPro" id="IPR027408">
    <property type="entry name" value="PNPase/RNase_PH_dom_sf"/>
</dbReference>
<evidence type="ECO:0000259" key="7">
    <source>
        <dbReference type="PROSITE" id="PS50126"/>
    </source>
</evidence>
<feature type="region of interest" description="Disordered" evidence="6">
    <location>
        <begin position="697"/>
        <end position="753"/>
    </location>
</feature>
<dbReference type="InterPro" id="IPR020568">
    <property type="entry name" value="Ribosomal_Su5_D2-typ_SF"/>
</dbReference>
<comment type="cofactor">
    <cofactor evidence="5">
        <name>Mg(2+)</name>
        <dbReference type="ChEBI" id="CHEBI:18420"/>
    </cofactor>
</comment>
<dbReference type="GO" id="GO:0000287">
    <property type="term" value="F:magnesium ion binding"/>
    <property type="evidence" value="ECO:0007669"/>
    <property type="project" value="UniProtKB-UniRule"/>
</dbReference>
<keyword evidence="5" id="KW-0963">Cytoplasm</keyword>
<dbReference type="SUPFAM" id="SSF46915">
    <property type="entry name" value="Polynucleotide phosphorylase/guanosine pentaphosphate synthase (PNPase/GPSI), domain 3"/>
    <property type="match status" value="1"/>
</dbReference>
<dbReference type="GO" id="GO:0005829">
    <property type="term" value="C:cytosol"/>
    <property type="evidence" value="ECO:0007669"/>
    <property type="project" value="TreeGrafter"/>
</dbReference>
<comment type="caution">
    <text evidence="8">The sequence shown here is derived from an EMBL/GenBank/DDBJ whole genome shotgun (WGS) entry which is preliminary data.</text>
</comment>
<dbReference type="PROSITE" id="PS50126">
    <property type="entry name" value="S1"/>
    <property type="match status" value="1"/>
</dbReference>
<dbReference type="InterPro" id="IPR001247">
    <property type="entry name" value="ExoRNase_PH_dom1"/>
</dbReference>
<sequence length="753" mass="82082">MKKYYKTEFEVGGKTLTLEINKVAMRANTSVIARYGDTEVLATVISGKPSNQGFFPLTIDFVERLYAGGIIKGSRWVKREGRPTDEAILTSRLIDRSMRPLFPKDYLNEVQIMVTLLSTDGENDHDVLSLIAVSAALHVSSIPWNGPIGAARMGYITKDDLGLVVNPETSQMEFSDLDLVVSGNKDGVVMIEAGSKQLPEDKMKKAVEAAITEVEKIATEIEKIRKEIGQEKMTYVPHIVDTNFTATVDKDHGKEINELLLTKDSLTLPKQDEIEDLKAKLAVEYAENPNKGQIGEIVEYLFKKYTRKLVLEKKERIDGRKIDEIRPITCEVGLLPRTHGSAIFQRGLTQVLSVVTLASGSLEQWIETAEGMEEKRYLHHYSDPPYAQGETGRTGALGRREIGHGALAERAIIPVVPKQEIFPYTIRVVSEVLSSNGSTSMGSTCGSTLALMDAGVPITAPVAGVAMGLIAESQKEYTILTDLSGFEDFYGNMDFKVAGTQMGITAIQLDVKLGGAFPGLSLKMIEETLDLARVGRLAILEKMIAIMPQSRRNVSQYAPKVVTVKIPVEKIGEVIGPGGKIIKNIIATTGADVNVEDDGTVSISAVSEEAVLKAKTWVEGLTRELTVGEEFEGEVKRILPFGAFVELTPGKEGLVHVSKMSNDFVSDPAEVVNIGDKVKVKIHEIDEMGRVNLIMDGVDPNKASSSSPRPPMGGGGFRPRPPMGGGFRPRPPMGGGQGSFSNPRPYRGGKRDR</sequence>
<dbReference type="Pfam" id="PF03725">
    <property type="entry name" value="RNase_PH_C"/>
    <property type="match status" value="1"/>
</dbReference>
<dbReference type="AlphaFoldDB" id="A0A1F5Z4L0"/>
<gene>
    <name evidence="5" type="primary">pnp</name>
    <name evidence="8" type="ORF">A2872_03530</name>
</gene>
<organism evidence="8 9">
    <name type="scientific">Candidatus Gottesmanbacteria bacterium RIFCSPHIGHO2_01_FULL_42_12</name>
    <dbReference type="NCBI Taxonomy" id="1798377"/>
    <lineage>
        <taxon>Bacteria</taxon>
        <taxon>Candidatus Gottesmaniibacteriota</taxon>
    </lineage>
</organism>
<dbReference type="GO" id="GO:0003729">
    <property type="term" value="F:mRNA binding"/>
    <property type="evidence" value="ECO:0007669"/>
    <property type="project" value="UniProtKB-ARBA"/>
</dbReference>
<dbReference type="EMBL" id="MFJG01000007">
    <property type="protein sequence ID" value="OGG07366.1"/>
    <property type="molecule type" value="Genomic_DNA"/>
</dbReference>
<dbReference type="Gene3D" id="3.30.1370.10">
    <property type="entry name" value="K Homology domain, type 1"/>
    <property type="match status" value="1"/>
</dbReference>
<dbReference type="InterPro" id="IPR036612">
    <property type="entry name" value="KH_dom_type_1_sf"/>
</dbReference>
<dbReference type="FunFam" id="2.40.50.140:FF:000051">
    <property type="entry name" value="RNA-binding transcriptional accessory protein"/>
    <property type="match status" value="1"/>
</dbReference>
<evidence type="ECO:0000256" key="6">
    <source>
        <dbReference type="SAM" id="MobiDB-lite"/>
    </source>
</evidence>
<dbReference type="CDD" id="cd11364">
    <property type="entry name" value="RNase_PH_PNPase_2"/>
    <property type="match status" value="1"/>
</dbReference>
<dbReference type="PANTHER" id="PTHR11252">
    <property type="entry name" value="POLYRIBONUCLEOTIDE NUCLEOTIDYLTRANSFERASE"/>
    <property type="match status" value="1"/>
</dbReference>
<dbReference type="InterPro" id="IPR012340">
    <property type="entry name" value="NA-bd_OB-fold"/>
</dbReference>
<dbReference type="InterPro" id="IPR015847">
    <property type="entry name" value="ExoRNase_PH_dom2"/>
</dbReference>